<dbReference type="Proteomes" id="UP001180020">
    <property type="component" value="Unassembled WGS sequence"/>
</dbReference>
<protein>
    <recommendedName>
        <fullName evidence="1">SUI1 domain-containing protein</fullName>
    </recommendedName>
</protein>
<dbReference type="PROSITE" id="PS50296">
    <property type="entry name" value="SUI1"/>
    <property type="match status" value="1"/>
</dbReference>
<reference evidence="2" key="1">
    <citation type="journal article" date="2023" name="Nat. Commun.">
        <title>Diploid and tetraploid genomes of Acorus and the evolution of monocots.</title>
        <authorList>
            <person name="Ma L."/>
            <person name="Liu K.W."/>
            <person name="Li Z."/>
            <person name="Hsiao Y.Y."/>
            <person name="Qi Y."/>
            <person name="Fu T."/>
            <person name="Tang G.D."/>
            <person name="Zhang D."/>
            <person name="Sun W.H."/>
            <person name="Liu D.K."/>
            <person name="Li Y."/>
            <person name="Chen G.Z."/>
            <person name="Liu X.D."/>
            <person name="Liao X.Y."/>
            <person name="Jiang Y.T."/>
            <person name="Yu X."/>
            <person name="Hao Y."/>
            <person name="Huang J."/>
            <person name="Zhao X.W."/>
            <person name="Ke S."/>
            <person name="Chen Y.Y."/>
            <person name="Wu W.L."/>
            <person name="Hsu J.L."/>
            <person name="Lin Y.F."/>
            <person name="Huang M.D."/>
            <person name="Li C.Y."/>
            <person name="Huang L."/>
            <person name="Wang Z.W."/>
            <person name="Zhao X."/>
            <person name="Zhong W.Y."/>
            <person name="Peng D.H."/>
            <person name="Ahmad S."/>
            <person name="Lan S."/>
            <person name="Zhang J.S."/>
            <person name="Tsai W.C."/>
            <person name="Van de Peer Y."/>
            <person name="Liu Z.J."/>
        </authorList>
    </citation>
    <scope>NUCLEOTIDE SEQUENCE</scope>
    <source>
        <strain evidence="2">CP</strain>
    </source>
</reference>
<dbReference type="SUPFAM" id="SSF55159">
    <property type="entry name" value="eIF1-like"/>
    <property type="match status" value="1"/>
</dbReference>
<dbReference type="EMBL" id="JAUJYO010000011">
    <property type="protein sequence ID" value="KAK1303151.1"/>
    <property type="molecule type" value="Genomic_DNA"/>
</dbReference>
<evidence type="ECO:0000313" key="3">
    <source>
        <dbReference type="Proteomes" id="UP001180020"/>
    </source>
</evidence>
<reference evidence="2" key="2">
    <citation type="submission" date="2023-06" db="EMBL/GenBank/DDBJ databases">
        <authorList>
            <person name="Ma L."/>
            <person name="Liu K.-W."/>
            <person name="Li Z."/>
            <person name="Hsiao Y.-Y."/>
            <person name="Qi Y."/>
            <person name="Fu T."/>
            <person name="Tang G."/>
            <person name="Zhang D."/>
            <person name="Sun W.-H."/>
            <person name="Liu D.-K."/>
            <person name="Li Y."/>
            <person name="Chen G.-Z."/>
            <person name="Liu X.-D."/>
            <person name="Liao X.-Y."/>
            <person name="Jiang Y.-T."/>
            <person name="Yu X."/>
            <person name="Hao Y."/>
            <person name="Huang J."/>
            <person name="Zhao X.-W."/>
            <person name="Ke S."/>
            <person name="Chen Y.-Y."/>
            <person name="Wu W.-L."/>
            <person name="Hsu J.-L."/>
            <person name="Lin Y.-F."/>
            <person name="Huang M.-D."/>
            <person name="Li C.-Y."/>
            <person name="Huang L."/>
            <person name="Wang Z.-W."/>
            <person name="Zhao X."/>
            <person name="Zhong W.-Y."/>
            <person name="Peng D.-H."/>
            <person name="Ahmad S."/>
            <person name="Lan S."/>
            <person name="Zhang J.-S."/>
            <person name="Tsai W.-C."/>
            <person name="Van De Peer Y."/>
            <person name="Liu Z.-J."/>
        </authorList>
    </citation>
    <scope>NUCLEOTIDE SEQUENCE</scope>
    <source>
        <strain evidence="2">CP</strain>
        <tissue evidence="2">Leaves</tissue>
    </source>
</reference>
<organism evidence="2 3">
    <name type="scientific">Acorus calamus</name>
    <name type="common">Sweet flag</name>
    <dbReference type="NCBI Taxonomy" id="4465"/>
    <lineage>
        <taxon>Eukaryota</taxon>
        <taxon>Viridiplantae</taxon>
        <taxon>Streptophyta</taxon>
        <taxon>Embryophyta</taxon>
        <taxon>Tracheophyta</taxon>
        <taxon>Spermatophyta</taxon>
        <taxon>Magnoliopsida</taxon>
        <taxon>Liliopsida</taxon>
        <taxon>Acoraceae</taxon>
        <taxon>Acorus</taxon>
    </lineage>
</organism>
<dbReference type="InterPro" id="IPR001950">
    <property type="entry name" value="SUI1"/>
</dbReference>
<dbReference type="Pfam" id="PF01253">
    <property type="entry name" value="SUI1"/>
    <property type="match status" value="1"/>
</dbReference>
<proteinExistence type="predicted"/>
<accession>A0AAV9DQB5</accession>
<comment type="caution">
    <text evidence="2">The sequence shown here is derived from an EMBL/GenBank/DDBJ whole genome shotgun (WGS) entry which is preliminary data.</text>
</comment>
<dbReference type="GO" id="GO:0003743">
    <property type="term" value="F:translation initiation factor activity"/>
    <property type="evidence" value="ECO:0007669"/>
    <property type="project" value="InterPro"/>
</dbReference>
<feature type="domain" description="SUI1" evidence="1">
    <location>
        <begin position="39"/>
        <end position="107"/>
    </location>
</feature>
<dbReference type="AlphaFoldDB" id="A0AAV9DQB5"/>
<dbReference type="Gene3D" id="3.30.780.10">
    <property type="entry name" value="SUI1-like domain"/>
    <property type="match status" value="1"/>
</dbReference>
<sequence length="139" mass="15877">MASRSRFPFLPIKMSTFFTEPLGGEKLTVLLMDKEVEDKGKGPKMVTCVRILDNKVKNLDKLLQDLRQDYSINGIVVKGNNGSGSIEHIELEGDRRWDAVNFLFKHRILTRDDLKNIKYLNDPSRSQLIWGVSVIETGK</sequence>
<dbReference type="InterPro" id="IPR036877">
    <property type="entry name" value="SUI1_dom_sf"/>
</dbReference>
<keyword evidence="3" id="KW-1185">Reference proteome</keyword>
<gene>
    <name evidence="2" type="ORF">QJS10_CPB11g01230</name>
</gene>
<name>A0AAV9DQB5_ACOCL</name>
<evidence type="ECO:0000313" key="2">
    <source>
        <dbReference type="EMBL" id="KAK1303151.1"/>
    </source>
</evidence>
<evidence type="ECO:0000259" key="1">
    <source>
        <dbReference type="PROSITE" id="PS50296"/>
    </source>
</evidence>